<dbReference type="AlphaFoldDB" id="A3C1X8"/>
<dbReference type="InterPro" id="IPR036259">
    <property type="entry name" value="MFS_trans_sf"/>
</dbReference>
<dbReference type="PANTHER" id="PTHR11654">
    <property type="entry name" value="OLIGOPEPTIDE TRANSPORTER-RELATED"/>
    <property type="match status" value="1"/>
</dbReference>
<sequence>MEAVHGVAGGGAQDAAPGVPGVGFAARLLRGDRTDVVDADRAKRGPRKAALAPSPSRRPRLAPSKSSPSSSGSRYDAVLVPLARRATGNDRGLSHLQRIGVGLALSAVAMAYSAQVERRRRRPAAEEEAMSIMWQAPCYLVLGMAEVFTSIGMLEFFYERSPGS</sequence>
<feature type="region of interest" description="Disordered" evidence="6">
    <location>
        <begin position="35"/>
        <end position="74"/>
    </location>
</feature>
<evidence type="ECO:0000256" key="3">
    <source>
        <dbReference type="ARBA" id="ARBA00022692"/>
    </source>
</evidence>
<comment type="subcellular location">
    <subcellularLocation>
        <location evidence="1">Membrane</location>
        <topology evidence="1">Multi-pass membrane protein</topology>
    </subcellularLocation>
</comment>
<dbReference type="EMBL" id="CM000147">
    <property type="protein sequence ID" value="EAZ15091.1"/>
    <property type="molecule type" value="Genomic_DNA"/>
</dbReference>
<keyword evidence="5" id="KW-0472">Membrane</keyword>
<evidence type="ECO:0000313" key="7">
    <source>
        <dbReference type="EMBL" id="EAZ15091.1"/>
    </source>
</evidence>
<proteinExistence type="inferred from homology"/>
<dbReference type="Pfam" id="PF00854">
    <property type="entry name" value="PTR2"/>
    <property type="match status" value="1"/>
</dbReference>
<feature type="compositionally biased region" description="Low complexity" evidence="6">
    <location>
        <begin position="48"/>
        <end position="71"/>
    </location>
</feature>
<comment type="similarity">
    <text evidence="2">Belongs to the major facilitator superfamily. Proton-dependent oligopeptide transporter (POT/PTR) (TC 2.A.17) family.</text>
</comment>
<evidence type="ECO:0000256" key="1">
    <source>
        <dbReference type="ARBA" id="ARBA00004141"/>
    </source>
</evidence>
<evidence type="ECO:0000256" key="2">
    <source>
        <dbReference type="ARBA" id="ARBA00005982"/>
    </source>
</evidence>
<evidence type="ECO:0000256" key="5">
    <source>
        <dbReference type="ARBA" id="ARBA00023136"/>
    </source>
</evidence>
<organism evidence="7">
    <name type="scientific">Oryza sativa subsp. japonica</name>
    <name type="common">Rice</name>
    <dbReference type="NCBI Taxonomy" id="39947"/>
    <lineage>
        <taxon>Eukaryota</taxon>
        <taxon>Viridiplantae</taxon>
        <taxon>Streptophyta</taxon>
        <taxon>Embryophyta</taxon>
        <taxon>Tracheophyta</taxon>
        <taxon>Spermatophyta</taxon>
        <taxon>Magnoliopsida</taxon>
        <taxon>Liliopsida</taxon>
        <taxon>Poales</taxon>
        <taxon>Poaceae</taxon>
        <taxon>BOP clade</taxon>
        <taxon>Oryzoideae</taxon>
        <taxon>Oryzeae</taxon>
        <taxon>Oryzinae</taxon>
        <taxon>Oryza</taxon>
        <taxon>Oryza sativa</taxon>
    </lineage>
</organism>
<dbReference type="Gene3D" id="1.20.1250.20">
    <property type="entry name" value="MFS general substrate transporter like domains"/>
    <property type="match status" value="1"/>
</dbReference>
<dbReference type="Proteomes" id="UP000007752">
    <property type="component" value="Chromosome 10"/>
</dbReference>
<dbReference type="InterPro" id="IPR000109">
    <property type="entry name" value="POT_fam"/>
</dbReference>
<keyword evidence="3" id="KW-0812">Transmembrane</keyword>
<gene>
    <name evidence="7" type="ORF">OsJ_30504</name>
</gene>
<dbReference type="GO" id="GO:0022857">
    <property type="term" value="F:transmembrane transporter activity"/>
    <property type="evidence" value="ECO:0007669"/>
    <property type="project" value="InterPro"/>
</dbReference>
<evidence type="ECO:0000256" key="4">
    <source>
        <dbReference type="ARBA" id="ARBA00022989"/>
    </source>
</evidence>
<reference evidence="7" key="1">
    <citation type="journal article" date="2005" name="PLoS Biol.">
        <title>The genomes of Oryza sativa: a history of duplications.</title>
        <authorList>
            <person name="Yu J."/>
            <person name="Wang J."/>
            <person name="Lin W."/>
            <person name="Li S."/>
            <person name="Li H."/>
            <person name="Zhou J."/>
            <person name="Ni P."/>
            <person name="Dong W."/>
            <person name="Hu S."/>
            <person name="Zeng C."/>
            <person name="Zhang J."/>
            <person name="Zhang Y."/>
            <person name="Li R."/>
            <person name="Xu Z."/>
            <person name="Li S."/>
            <person name="Li X."/>
            <person name="Zheng H."/>
            <person name="Cong L."/>
            <person name="Lin L."/>
            <person name="Yin J."/>
            <person name="Geng J."/>
            <person name="Li G."/>
            <person name="Shi J."/>
            <person name="Liu J."/>
            <person name="Lv H."/>
            <person name="Li J."/>
            <person name="Wang J."/>
            <person name="Deng Y."/>
            <person name="Ran L."/>
            <person name="Shi X."/>
            <person name="Wang X."/>
            <person name="Wu Q."/>
            <person name="Li C."/>
            <person name="Ren X."/>
            <person name="Wang J."/>
            <person name="Wang X."/>
            <person name="Li D."/>
            <person name="Liu D."/>
            <person name="Zhang X."/>
            <person name="Ji Z."/>
            <person name="Zhao W."/>
            <person name="Sun Y."/>
            <person name="Zhang Z."/>
            <person name="Bao J."/>
            <person name="Han Y."/>
            <person name="Dong L."/>
            <person name="Ji J."/>
            <person name="Chen P."/>
            <person name="Wu S."/>
            <person name="Liu J."/>
            <person name="Xiao Y."/>
            <person name="Bu D."/>
            <person name="Tan J."/>
            <person name="Yang L."/>
            <person name="Ye C."/>
            <person name="Zhang J."/>
            <person name="Xu J."/>
            <person name="Zhou Y."/>
            <person name="Yu Y."/>
            <person name="Zhang B."/>
            <person name="Zhuang S."/>
            <person name="Wei H."/>
            <person name="Liu B."/>
            <person name="Lei M."/>
            <person name="Yu H."/>
            <person name="Li Y."/>
            <person name="Xu H."/>
            <person name="Wei S."/>
            <person name="He X."/>
            <person name="Fang L."/>
            <person name="Zhang Z."/>
            <person name="Zhang Y."/>
            <person name="Huang X."/>
            <person name="Su Z."/>
            <person name="Tong W."/>
            <person name="Li J."/>
            <person name="Tong Z."/>
            <person name="Li S."/>
            <person name="Ye J."/>
            <person name="Wang L."/>
            <person name="Fang L."/>
            <person name="Lei T."/>
            <person name="Chen C."/>
            <person name="Chen H."/>
            <person name="Xu Z."/>
            <person name="Li H."/>
            <person name="Huang H."/>
            <person name="Zhang F."/>
            <person name="Xu H."/>
            <person name="Li N."/>
            <person name="Zhao C."/>
            <person name="Li S."/>
            <person name="Dong L."/>
            <person name="Huang Y."/>
            <person name="Li L."/>
            <person name="Xi Y."/>
            <person name="Qi Q."/>
            <person name="Li W."/>
            <person name="Zhang B."/>
            <person name="Hu W."/>
            <person name="Zhang Y."/>
            <person name="Tian X."/>
            <person name="Jiao Y."/>
            <person name="Liang X."/>
            <person name="Jin J."/>
            <person name="Gao L."/>
            <person name="Zheng W."/>
            <person name="Hao B."/>
            <person name="Liu S."/>
            <person name="Wang W."/>
            <person name="Yuan L."/>
            <person name="Cao M."/>
            <person name="McDermott J."/>
            <person name="Samudrala R."/>
            <person name="Wang J."/>
            <person name="Wong G.K."/>
            <person name="Yang H."/>
        </authorList>
    </citation>
    <scope>NUCLEOTIDE SEQUENCE [LARGE SCALE GENOMIC DNA]</scope>
</reference>
<protein>
    <submittedName>
        <fullName evidence="7">Uncharacterized protein</fullName>
    </submittedName>
</protein>
<evidence type="ECO:0000256" key="6">
    <source>
        <dbReference type="SAM" id="MobiDB-lite"/>
    </source>
</evidence>
<reference evidence="7" key="2">
    <citation type="submission" date="2008-12" db="EMBL/GenBank/DDBJ databases">
        <title>Improved gene annotation of the rice (Oryza sativa) genomes.</title>
        <authorList>
            <person name="Wang J."/>
            <person name="Li R."/>
            <person name="Fan W."/>
            <person name="Huang Q."/>
            <person name="Zhang J."/>
            <person name="Zhou Y."/>
            <person name="Hu Y."/>
            <person name="Zi S."/>
            <person name="Li J."/>
            <person name="Ni P."/>
            <person name="Zheng H."/>
            <person name="Zhang Y."/>
            <person name="Zhao M."/>
            <person name="Hao Q."/>
            <person name="McDermott J."/>
            <person name="Samudrala R."/>
            <person name="Kristiansen K."/>
            <person name="Wong G.K.-S."/>
        </authorList>
    </citation>
    <scope>NUCLEOTIDE SEQUENCE</scope>
</reference>
<keyword evidence="4" id="KW-1133">Transmembrane helix</keyword>
<accession>A3C1X8</accession>
<dbReference type="GO" id="GO:0016020">
    <property type="term" value="C:membrane"/>
    <property type="evidence" value="ECO:0007669"/>
    <property type="project" value="UniProtKB-SubCell"/>
</dbReference>
<name>A3C1X8_ORYSJ</name>